<feature type="compositionally biased region" description="Polar residues" evidence="1">
    <location>
        <begin position="100"/>
        <end position="116"/>
    </location>
</feature>
<dbReference type="PANTHER" id="PTHR34404">
    <property type="entry name" value="REGULATORY PROTEIN, FMDB FAMILY"/>
    <property type="match status" value="1"/>
</dbReference>
<protein>
    <submittedName>
        <fullName evidence="3">FmdB family transcriptional regulator</fullName>
    </submittedName>
</protein>
<dbReference type="Pfam" id="PF09723">
    <property type="entry name" value="Zn_ribbon_8"/>
    <property type="match status" value="1"/>
</dbReference>
<dbReference type="Proteomes" id="UP000228987">
    <property type="component" value="Unassembled WGS sequence"/>
</dbReference>
<evidence type="ECO:0000259" key="2">
    <source>
        <dbReference type="SMART" id="SM00834"/>
    </source>
</evidence>
<proteinExistence type="predicted"/>
<dbReference type="AlphaFoldDB" id="A0A2A5CEA9"/>
<dbReference type="InterPro" id="IPR013429">
    <property type="entry name" value="Regulatory_FmdB_Zinc_ribbon"/>
</dbReference>
<dbReference type="EMBL" id="NVWI01000003">
    <property type="protein sequence ID" value="PCJ42224.1"/>
    <property type="molecule type" value="Genomic_DNA"/>
</dbReference>
<organism evidence="3 4">
    <name type="scientific">SAR86 cluster bacterium</name>
    <dbReference type="NCBI Taxonomy" id="2030880"/>
    <lineage>
        <taxon>Bacteria</taxon>
        <taxon>Pseudomonadati</taxon>
        <taxon>Pseudomonadota</taxon>
        <taxon>Gammaproteobacteria</taxon>
        <taxon>SAR86 cluster</taxon>
    </lineage>
</organism>
<accession>A0A2A5CEA9</accession>
<feature type="region of interest" description="Disordered" evidence="1">
    <location>
        <begin position="55"/>
        <end position="116"/>
    </location>
</feature>
<reference evidence="4" key="1">
    <citation type="submission" date="2017-08" db="EMBL/GenBank/DDBJ databases">
        <title>A dynamic microbial community with high functional redundancy inhabits the cold, oxic subseafloor aquifer.</title>
        <authorList>
            <person name="Tully B.J."/>
            <person name="Wheat C.G."/>
            <person name="Glazer B.T."/>
            <person name="Huber J.A."/>
        </authorList>
    </citation>
    <scope>NUCLEOTIDE SEQUENCE [LARGE SCALE GENOMIC DNA]</scope>
</reference>
<evidence type="ECO:0000313" key="4">
    <source>
        <dbReference type="Proteomes" id="UP000228987"/>
    </source>
</evidence>
<dbReference type="NCBIfam" id="TIGR02605">
    <property type="entry name" value="CxxC_CxxC_SSSS"/>
    <property type="match status" value="1"/>
</dbReference>
<evidence type="ECO:0000256" key="1">
    <source>
        <dbReference type="SAM" id="MobiDB-lite"/>
    </source>
</evidence>
<gene>
    <name evidence="3" type="ORF">COA71_06455</name>
</gene>
<dbReference type="SMART" id="SM00834">
    <property type="entry name" value="CxxC_CXXC_SSSS"/>
    <property type="match status" value="1"/>
</dbReference>
<name>A0A2A5CEA9_9GAMM</name>
<dbReference type="PANTHER" id="PTHR34404:SF2">
    <property type="entry name" value="CONSERVED SERINE RICH PROTEIN"/>
    <property type="match status" value="1"/>
</dbReference>
<feature type="domain" description="Putative regulatory protein FmdB zinc ribbon" evidence="2">
    <location>
        <begin position="1"/>
        <end position="42"/>
    </location>
</feature>
<sequence length="116" mass="12673">MPIYEYQCESCGAHLEKLQKLSDPVLKKCPECNKDSLKKMMSATSFRLKGTGWYETDFKTGNKRHGTENNASQSDKAKDKPSSEKASAEKSDSKANASSGKTGESVKSSGNNSENK</sequence>
<feature type="compositionally biased region" description="Basic and acidic residues" evidence="1">
    <location>
        <begin position="75"/>
        <end position="93"/>
    </location>
</feature>
<comment type="caution">
    <text evidence="3">The sequence shown here is derived from an EMBL/GenBank/DDBJ whole genome shotgun (WGS) entry which is preliminary data.</text>
</comment>
<evidence type="ECO:0000313" key="3">
    <source>
        <dbReference type="EMBL" id="PCJ42224.1"/>
    </source>
</evidence>